<feature type="chain" id="PRO_5004921213" description="NlpC/P60 domain-containing protein" evidence="5">
    <location>
        <begin position="23"/>
        <end position="339"/>
    </location>
</feature>
<evidence type="ECO:0000256" key="2">
    <source>
        <dbReference type="ARBA" id="ARBA00022670"/>
    </source>
</evidence>
<dbReference type="InterPro" id="IPR038765">
    <property type="entry name" value="Papain-like_cys_pep_sf"/>
</dbReference>
<dbReference type="GO" id="GO:0008234">
    <property type="term" value="F:cysteine-type peptidase activity"/>
    <property type="evidence" value="ECO:0007669"/>
    <property type="project" value="UniProtKB-KW"/>
</dbReference>
<evidence type="ECO:0000313" key="7">
    <source>
        <dbReference type="EMBL" id="EWT06822.1"/>
    </source>
</evidence>
<dbReference type="EMBL" id="AWQS01000031">
    <property type="protein sequence ID" value="EWT06822.1"/>
    <property type="molecule type" value="Genomic_DNA"/>
</dbReference>
<evidence type="ECO:0000256" key="3">
    <source>
        <dbReference type="ARBA" id="ARBA00022801"/>
    </source>
</evidence>
<keyword evidence="8" id="KW-1185">Reference proteome</keyword>
<gene>
    <name evidence="7" type="ORF">N864_16460</name>
</gene>
<dbReference type="PANTHER" id="PTHR47359">
    <property type="entry name" value="PEPTIDOGLYCAN DL-ENDOPEPTIDASE CWLO"/>
    <property type="match status" value="1"/>
</dbReference>
<dbReference type="InterPro" id="IPR000064">
    <property type="entry name" value="NLP_P60_dom"/>
</dbReference>
<accession>W9GP04</accession>
<dbReference type="AlphaFoldDB" id="W9GP04"/>
<keyword evidence="4" id="KW-0788">Thiol protease</keyword>
<dbReference type="PANTHER" id="PTHR47359:SF3">
    <property type="entry name" value="NLP_P60 DOMAIN-CONTAINING PROTEIN-RELATED"/>
    <property type="match status" value="1"/>
</dbReference>
<feature type="domain" description="NlpC/P60" evidence="6">
    <location>
        <begin position="215"/>
        <end position="339"/>
    </location>
</feature>
<dbReference type="InterPro" id="IPR051794">
    <property type="entry name" value="PG_Endopeptidase_C40"/>
</dbReference>
<keyword evidence="5" id="KW-0732">Signal</keyword>
<name>W9GP04_9MICO</name>
<comment type="similarity">
    <text evidence="1">Belongs to the peptidase C40 family.</text>
</comment>
<evidence type="ECO:0000313" key="8">
    <source>
        <dbReference type="Proteomes" id="UP000019494"/>
    </source>
</evidence>
<evidence type="ECO:0000256" key="4">
    <source>
        <dbReference type="ARBA" id="ARBA00022807"/>
    </source>
</evidence>
<evidence type="ECO:0000256" key="5">
    <source>
        <dbReference type="SAM" id="SignalP"/>
    </source>
</evidence>
<keyword evidence="2" id="KW-0645">Protease</keyword>
<feature type="signal peptide" evidence="5">
    <location>
        <begin position="1"/>
        <end position="22"/>
    </location>
</feature>
<organism evidence="7 8">
    <name type="scientific">Intrasporangium chromatireducens Q5-1</name>
    <dbReference type="NCBI Taxonomy" id="584657"/>
    <lineage>
        <taxon>Bacteria</taxon>
        <taxon>Bacillati</taxon>
        <taxon>Actinomycetota</taxon>
        <taxon>Actinomycetes</taxon>
        <taxon>Micrococcales</taxon>
        <taxon>Intrasporangiaceae</taxon>
        <taxon>Intrasporangium</taxon>
    </lineage>
</organism>
<dbReference type="PATRIC" id="fig|584657.3.peg.1218"/>
<keyword evidence="3" id="KW-0378">Hydrolase</keyword>
<dbReference type="GO" id="GO:0006508">
    <property type="term" value="P:proteolysis"/>
    <property type="evidence" value="ECO:0007669"/>
    <property type="project" value="UniProtKB-KW"/>
</dbReference>
<comment type="caution">
    <text evidence="7">The sequence shown here is derived from an EMBL/GenBank/DDBJ whole genome shotgun (WGS) entry which is preliminary data.</text>
</comment>
<dbReference type="PROSITE" id="PS51935">
    <property type="entry name" value="NLPC_P60"/>
    <property type="match status" value="1"/>
</dbReference>
<dbReference type="OrthoDB" id="9815778at2"/>
<dbReference type="Gene3D" id="3.90.1720.10">
    <property type="entry name" value="endopeptidase domain like (from Nostoc punctiforme)"/>
    <property type="match status" value="1"/>
</dbReference>
<evidence type="ECO:0000259" key="6">
    <source>
        <dbReference type="PROSITE" id="PS51935"/>
    </source>
</evidence>
<dbReference type="Proteomes" id="UP000019494">
    <property type="component" value="Unassembled WGS sequence"/>
</dbReference>
<proteinExistence type="inferred from homology"/>
<dbReference type="SUPFAM" id="SSF54001">
    <property type="entry name" value="Cysteine proteinases"/>
    <property type="match status" value="1"/>
</dbReference>
<dbReference type="Pfam" id="PF00877">
    <property type="entry name" value="NLPC_P60"/>
    <property type="match status" value="1"/>
</dbReference>
<protein>
    <recommendedName>
        <fullName evidence="6">NlpC/P60 domain-containing protein</fullName>
    </recommendedName>
</protein>
<evidence type="ECO:0000256" key="1">
    <source>
        <dbReference type="ARBA" id="ARBA00007074"/>
    </source>
</evidence>
<reference evidence="8" key="1">
    <citation type="submission" date="2013-08" db="EMBL/GenBank/DDBJ databases">
        <title>Intrasporangium oryzae NRRL B-24470.</title>
        <authorList>
            <person name="Liu H."/>
            <person name="Wang G."/>
        </authorList>
    </citation>
    <scope>NUCLEOTIDE SEQUENCE [LARGE SCALE GENOMIC DNA]</scope>
    <source>
        <strain evidence="8">Q5-1</strain>
    </source>
</reference>
<sequence>MFVGLVLLLTMGTPSPSTPASAACITTGPIPDLSPTQATNARIVYATARARGGHSAAYIAIMTGLTESNLLVLSNPNDPYGAGLPAQGVGYDHDSLGIFQQRPGWGSAVQRMNPTASTNLFIDALLKVPGWQSMPPWRAAQTVQRSAFDGYPTLANGGSSAYGGNYLAQAGRAERITAIIDPAAAQLDCGAADVVPIAASARTEPDAYLRDPTVSGQARTAVMFALAQRGKPYQWGGVGPDSYDCSGLVQTAWRHAGVPIGRVTVDQFRDGVPTTAAALRPGDLVLIPGVDGTIAAPHHIGIYVGQGLVVHAPRTGDVVRLTTLRSFIAKGVSGYRHIG</sequence>